<dbReference type="Gene3D" id="3.30.1360.40">
    <property type="match status" value="1"/>
</dbReference>
<comment type="similarity">
    <text evidence="2 9">Belongs to the type II topoisomerase GyrA/ParC subunit family.</text>
</comment>
<dbReference type="GO" id="GO:0003677">
    <property type="term" value="F:DNA binding"/>
    <property type="evidence" value="ECO:0007669"/>
    <property type="project" value="UniProtKB-UniRule"/>
</dbReference>
<comment type="miscellaneous">
    <text evidence="9">Few gyrases are as efficient as E.coli at forming negative supercoils. Not all organisms have 2 type II topoisomerases; in organisms with a single type II topoisomerase this enzyme also has to decatenate newly replicated chromosomes.</text>
</comment>
<dbReference type="NCBIfam" id="TIGR01063">
    <property type="entry name" value="gyrA"/>
    <property type="match status" value="1"/>
</dbReference>
<dbReference type="GO" id="GO:0005694">
    <property type="term" value="C:chromosome"/>
    <property type="evidence" value="ECO:0007669"/>
    <property type="project" value="InterPro"/>
</dbReference>
<dbReference type="GO" id="GO:0005524">
    <property type="term" value="F:ATP binding"/>
    <property type="evidence" value="ECO:0007669"/>
    <property type="project" value="UniProtKB-UniRule"/>
</dbReference>
<dbReference type="HAMAP" id="MF_01897">
    <property type="entry name" value="GyrA"/>
    <property type="match status" value="1"/>
</dbReference>
<evidence type="ECO:0000256" key="3">
    <source>
        <dbReference type="ARBA" id="ARBA00022490"/>
    </source>
</evidence>
<dbReference type="FunFam" id="3.30.1360.40:FF:000002">
    <property type="entry name" value="DNA gyrase subunit A"/>
    <property type="match status" value="1"/>
</dbReference>
<sequence length="809" mass="90903">MENKEGNLLYVNIEDEMKNSFIDYAMSVIVQRALPDVRDGLKPVHRRILYAMHSLGFTPDKPHRKSATTVGEVLGKYHPHGDAAVYDTMVRMAQDFNYRYTLIDGHGNFGSIDGDSAAAMRYTEARMSKIAMEMLKDINKETVDFVPNYDESLKEPSVLPSKFPNLLVNGSNGIAVGMATSIPPHNLGEVIDGIIATIDNPDIELEELMKHIKGPDFPTGALIMGKDGIRKAYATGRGKVVVRAKAEIESMFGNRQRIVVTEIPYQVNKANLIEKIADLVKEKKIEGISDLRDESDREGMRIVIELKRDANANIVLNLLYKHTQMQSAFSIIMLALDNGQPKVMNLKEMIQKYIDHQRQIIIRRTQYDLRKAEERAHILEGLKIALDHIDEIINIIRSSKTVNEARERMMARFGLSEEQATAIAEMRLKSLTGLEREKIEEEYLGLIKDIEYYKSILASELMVSNIIKEELLEIKKTYADKRRSKITHSVEEVNEEDLIEEEEVAVTLTHFGYIKRLPADTYKSQRRGGKGITALQTREDDFVEHLFITSTHNQLLFFTNKGRMFRLKAYEIPEAGRQAKGTALVNLLQLDKNEAVNAVIPIKEFEDEGYLIFMTKNGIIKKTELKQYSSHRATGLNAITLKDEDELISVKLTRGTSELIAITRQGLAIRFPEKDVRDMGRTAMGVKGVTLNPGDSVIALDIVEEGADLLVISERGFGKRTPLSEYRVQSRGGKGIKTSNITAKTGYLVGAKVVKDDCEVMLISAEGVIIRLHINDISVMGRSTQGVTLMKLAEHDSVVALAKIVPDEE</sequence>
<reference evidence="12 13" key="1">
    <citation type="submission" date="2016-11" db="EMBL/GenBank/DDBJ databases">
        <authorList>
            <person name="Jaros S."/>
            <person name="Januszkiewicz K."/>
            <person name="Wedrychowicz H."/>
        </authorList>
    </citation>
    <scope>NUCLEOTIDE SEQUENCE [LARGE SCALE GENOMIC DNA]</scope>
    <source>
        <strain evidence="12 13">DSM 19022</strain>
    </source>
</reference>
<comment type="subcellular location">
    <subcellularLocation>
        <location evidence="9">Cytoplasm</location>
    </subcellularLocation>
</comment>
<dbReference type="SMART" id="SM00434">
    <property type="entry name" value="TOP4c"/>
    <property type="match status" value="1"/>
</dbReference>
<dbReference type="InterPro" id="IPR005743">
    <property type="entry name" value="GyrA"/>
</dbReference>
<evidence type="ECO:0000259" key="11">
    <source>
        <dbReference type="PROSITE" id="PS52040"/>
    </source>
</evidence>
<comment type="catalytic activity">
    <reaction evidence="1 9 10">
        <text>ATP-dependent breakage, passage and rejoining of double-stranded DNA.</text>
        <dbReference type="EC" id="5.6.2.2"/>
    </reaction>
</comment>
<dbReference type="FunFam" id="1.10.268.10:FF:000001">
    <property type="entry name" value="DNA gyrase subunit A"/>
    <property type="match status" value="1"/>
</dbReference>
<evidence type="ECO:0000256" key="2">
    <source>
        <dbReference type="ARBA" id="ARBA00008263"/>
    </source>
</evidence>
<dbReference type="InterPro" id="IPR013757">
    <property type="entry name" value="Topo_IIA_A_a_sf"/>
</dbReference>
<dbReference type="EMBL" id="FQZS01000025">
    <property type="protein sequence ID" value="SHJ27759.1"/>
    <property type="molecule type" value="Genomic_DNA"/>
</dbReference>
<dbReference type="SUPFAM" id="SSF56719">
    <property type="entry name" value="Type II DNA topoisomerase"/>
    <property type="match status" value="1"/>
</dbReference>
<dbReference type="NCBIfam" id="NF004044">
    <property type="entry name" value="PRK05561.1"/>
    <property type="match status" value="1"/>
</dbReference>
<keyword evidence="6 9" id="KW-0799">Topoisomerase</keyword>
<dbReference type="Gene3D" id="3.90.199.10">
    <property type="entry name" value="Topoisomerase II, domain 5"/>
    <property type="match status" value="1"/>
</dbReference>
<evidence type="ECO:0000256" key="8">
    <source>
        <dbReference type="ARBA" id="ARBA00023235"/>
    </source>
</evidence>
<dbReference type="PANTHER" id="PTHR43493:SF5">
    <property type="entry name" value="DNA GYRASE SUBUNIT A, CHLOROPLASTIC_MITOCHONDRIAL"/>
    <property type="match status" value="1"/>
</dbReference>
<dbReference type="InterPro" id="IPR035516">
    <property type="entry name" value="Gyrase/topoIV_suA_C"/>
</dbReference>
<dbReference type="InterPro" id="IPR002205">
    <property type="entry name" value="Topo_IIA_dom_A"/>
</dbReference>
<dbReference type="InterPro" id="IPR013758">
    <property type="entry name" value="Topo_IIA_A/C_ab"/>
</dbReference>
<feature type="short sequence motif" description="GyrA-box" evidence="9">
    <location>
        <begin position="525"/>
        <end position="531"/>
    </location>
</feature>
<dbReference type="SUPFAM" id="SSF101904">
    <property type="entry name" value="GyrA/ParC C-terminal domain-like"/>
    <property type="match status" value="1"/>
</dbReference>
<keyword evidence="4 9" id="KW-0547">Nucleotide-binding</keyword>
<dbReference type="GO" id="GO:0009330">
    <property type="term" value="C:DNA topoisomerase type II (double strand cut, ATP-hydrolyzing) complex"/>
    <property type="evidence" value="ECO:0007669"/>
    <property type="project" value="TreeGrafter"/>
</dbReference>
<evidence type="ECO:0000256" key="10">
    <source>
        <dbReference type="PROSITE-ProRule" id="PRU01384"/>
    </source>
</evidence>
<evidence type="ECO:0000256" key="6">
    <source>
        <dbReference type="ARBA" id="ARBA00023029"/>
    </source>
</evidence>
<dbReference type="GO" id="GO:0006265">
    <property type="term" value="P:DNA topological change"/>
    <property type="evidence" value="ECO:0007669"/>
    <property type="project" value="UniProtKB-UniRule"/>
</dbReference>
<keyword evidence="13" id="KW-1185">Reference proteome</keyword>
<feature type="active site" description="O-(5'-phospho-DNA)-tyrosine intermediate" evidence="9 10">
    <location>
        <position position="122"/>
    </location>
</feature>
<keyword evidence="7 9" id="KW-0238">DNA-binding</keyword>
<dbReference type="PANTHER" id="PTHR43493">
    <property type="entry name" value="DNA GYRASE/TOPOISOMERASE SUBUNIT A"/>
    <property type="match status" value="1"/>
</dbReference>
<dbReference type="Pfam" id="PF00521">
    <property type="entry name" value="DNA_topoisoIV"/>
    <property type="match status" value="1"/>
</dbReference>
<organism evidence="12 13">
    <name type="scientific">Lutispora thermophila DSM 19022</name>
    <dbReference type="NCBI Taxonomy" id="1122184"/>
    <lineage>
        <taxon>Bacteria</taxon>
        <taxon>Bacillati</taxon>
        <taxon>Bacillota</taxon>
        <taxon>Clostridia</taxon>
        <taxon>Lutisporales</taxon>
        <taxon>Lutisporaceae</taxon>
        <taxon>Lutispora</taxon>
    </lineage>
</organism>
<dbReference type="GO" id="GO:0005737">
    <property type="term" value="C:cytoplasm"/>
    <property type="evidence" value="ECO:0007669"/>
    <property type="project" value="UniProtKB-SubCell"/>
</dbReference>
<keyword evidence="3 9" id="KW-0963">Cytoplasm</keyword>
<dbReference type="InterPro" id="IPR006691">
    <property type="entry name" value="GyrA/parC_rep"/>
</dbReference>
<comment type="subunit">
    <text evidence="9">Heterotetramer, composed of two GyrA and two GyrB chains. In the heterotetramer, GyrA contains the active site tyrosine that forms a transient covalent intermediate with DNA, while GyrB binds cofactors and catalyzes ATP hydrolysis.</text>
</comment>
<evidence type="ECO:0000256" key="7">
    <source>
        <dbReference type="ARBA" id="ARBA00023125"/>
    </source>
</evidence>
<accession>A0A1M6HZR8</accession>
<dbReference type="FunFam" id="2.120.10.90:FF:000004">
    <property type="entry name" value="DNA gyrase subunit A"/>
    <property type="match status" value="1"/>
</dbReference>
<dbReference type="Gene3D" id="2.120.10.90">
    <property type="entry name" value="DNA gyrase/topoisomerase IV, subunit A, C-terminal"/>
    <property type="match status" value="1"/>
</dbReference>
<keyword evidence="8 9" id="KW-0413">Isomerase</keyword>
<evidence type="ECO:0000256" key="1">
    <source>
        <dbReference type="ARBA" id="ARBA00000185"/>
    </source>
</evidence>
<evidence type="ECO:0000313" key="13">
    <source>
        <dbReference type="Proteomes" id="UP000184442"/>
    </source>
</evidence>
<comment type="function">
    <text evidence="9">A type II topoisomerase that negatively supercoils closed circular double-stranded (ds) DNA in an ATP-dependent manner to modulate DNA topology and maintain chromosomes in an underwound state. Negative supercoiling favors strand separation, and DNA replication, transcription, recombination and repair, all of which involve strand separation. Also able to catalyze the interconversion of other topological isomers of dsDNA rings, including catenanes and knotted rings. Type II topoisomerases break and join 2 DNA strands simultaneously in an ATP-dependent manner.</text>
</comment>
<proteinExistence type="inferred from homology"/>
<dbReference type="RefSeq" id="WP_333782622.1">
    <property type="nucleotide sequence ID" value="NZ_FQZS01000025.1"/>
</dbReference>
<dbReference type="PROSITE" id="PS52040">
    <property type="entry name" value="TOPO_IIA"/>
    <property type="match status" value="1"/>
</dbReference>
<evidence type="ECO:0000256" key="9">
    <source>
        <dbReference type="HAMAP-Rule" id="MF_01897"/>
    </source>
</evidence>
<gene>
    <name evidence="9" type="primary">gyrA</name>
    <name evidence="12" type="ORF">SAMN02745176_03022</name>
</gene>
<dbReference type="InterPro" id="IPR013760">
    <property type="entry name" value="Topo_IIA-like_dom_sf"/>
</dbReference>
<dbReference type="STRING" id="1122184.SAMN02745176_03022"/>
<dbReference type="EC" id="5.6.2.2" evidence="9"/>
<dbReference type="Pfam" id="PF03989">
    <property type="entry name" value="DNA_gyraseA_C"/>
    <property type="match status" value="6"/>
</dbReference>
<dbReference type="AlphaFoldDB" id="A0A1M6HZR8"/>
<feature type="domain" description="Topo IIA-type catalytic" evidence="11">
    <location>
        <begin position="34"/>
        <end position="498"/>
    </location>
</feature>
<evidence type="ECO:0000313" key="12">
    <source>
        <dbReference type="EMBL" id="SHJ27759.1"/>
    </source>
</evidence>
<dbReference type="NCBIfam" id="NF004043">
    <property type="entry name" value="PRK05560.1"/>
    <property type="match status" value="1"/>
</dbReference>
<evidence type="ECO:0000256" key="5">
    <source>
        <dbReference type="ARBA" id="ARBA00022840"/>
    </source>
</evidence>
<dbReference type="GO" id="GO:0034335">
    <property type="term" value="F:DNA negative supercoiling activity"/>
    <property type="evidence" value="ECO:0007669"/>
    <property type="project" value="UniProtKB-ARBA"/>
</dbReference>
<dbReference type="InterPro" id="IPR050220">
    <property type="entry name" value="Type_II_DNA_Topoisomerases"/>
</dbReference>
<name>A0A1M6HZR8_9FIRM</name>
<keyword evidence="5 9" id="KW-0067">ATP-binding</keyword>
<dbReference type="CDD" id="cd00187">
    <property type="entry name" value="TOP4c"/>
    <property type="match status" value="1"/>
</dbReference>
<dbReference type="GO" id="GO:0006261">
    <property type="term" value="P:DNA-templated DNA replication"/>
    <property type="evidence" value="ECO:0007669"/>
    <property type="project" value="UniProtKB-UniRule"/>
</dbReference>
<dbReference type="Proteomes" id="UP000184442">
    <property type="component" value="Unassembled WGS sequence"/>
</dbReference>
<dbReference type="Gene3D" id="1.10.268.10">
    <property type="entry name" value="Topoisomerase, domain 3"/>
    <property type="match status" value="1"/>
</dbReference>
<protein>
    <recommendedName>
        <fullName evidence="9">DNA gyrase subunit A</fullName>
        <ecNumber evidence="9">5.6.2.2</ecNumber>
    </recommendedName>
</protein>
<dbReference type="FunFam" id="3.90.199.10:FF:000001">
    <property type="entry name" value="DNA gyrase subunit A"/>
    <property type="match status" value="1"/>
</dbReference>
<evidence type="ECO:0000256" key="4">
    <source>
        <dbReference type="ARBA" id="ARBA00022741"/>
    </source>
</evidence>